<dbReference type="PANTHER" id="PTHR33103">
    <property type="entry name" value="OS01G0153900 PROTEIN"/>
    <property type="match status" value="1"/>
</dbReference>
<reference evidence="1 2" key="1">
    <citation type="journal article" date="2022" name="G3 (Bethesda)">
        <title>Whole-genome sequence and methylome profiling of the almond [Prunus dulcis (Mill.) D.A. Webb] cultivar 'Nonpareil'.</title>
        <authorList>
            <person name="D'Amico-Willman K.M."/>
            <person name="Ouma W.Z."/>
            <person name="Meulia T."/>
            <person name="Sideli G.M."/>
            <person name="Gradziel T.M."/>
            <person name="Fresnedo-Ramirez J."/>
        </authorList>
    </citation>
    <scope>NUCLEOTIDE SEQUENCE [LARGE SCALE GENOMIC DNA]</scope>
    <source>
        <strain evidence="1">Clone GOH B32 T37-40</strain>
    </source>
</reference>
<accession>A0AAD4ZI97</accession>
<evidence type="ECO:0000313" key="2">
    <source>
        <dbReference type="Proteomes" id="UP001054821"/>
    </source>
</evidence>
<dbReference type="AlphaFoldDB" id="A0AAD4ZI97"/>
<proteinExistence type="predicted"/>
<dbReference type="InterPro" id="IPR007750">
    <property type="entry name" value="DUF674"/>
</dbReference>
<evidence type="ECO:0008006" key="3">
    <source>
        <dbReference type="Google" id="ProtNLM"/>
    </source>
</evidence>
<name>A0AAD4ZI97_PRUDU</name>
<sequence length="282" mass="30154">MATADSDSNTTSVSMKLLVDSTRGKVLFAEASKDVVDFLFTLLSLPVGTVIRLLSKDGMVGCLGKLYESVENLDDTYLQPNLNKNMLLEPKATVAGANILPLLTNDVDSNAKKFYMCSYCSSRSISNVHGTRCPNCGNGMSTEVTYVSPAPTVARPSEGGYVKGVVTYMVMDDLEVKPMSTISSIAMLNKFNVKEVGALEEKVVNLGMEEGLKLLKASLETSTVLTKVFLGLHVSELRPVCGRDDPRAVCSECNYTLSTEVPHVAAQATAAGSSSVVVKEGM</sequence>
<evidence type="ECO:0000313" key="1">
    <source>
        <dbReference type="EMBL" id="KAI5346328.1"/>
    </source>
</evidence>
<keyword evidence="2" id="KW-1185">Reference proteome</keyword>
<dbReference type="Proteomes" id="UP001054821">
    <property type="component" value="Chromosome 2"/>
</dbReference>
<organism evidence="1 2">
    <name type="scientific">Prunus dulcis</name>
    <name type="common">Almond</name>
    <name type="synonym">Amygdalus dulcis</name>
    <dbReference type="NCBI Taxonomy" id="3755"/>
    <lineage>
        <taxon>Eukaryota</taxon>
        <taxon>Viridiplantae</taxon>
        <taxon>Streptophyta</taxon>
        <taxon>Embryophyta</taxon>
        <taxon>Tracheophyta</taxon>
        <taxon>Spermatophyta</taxon>
        <taxon>Magnoliopsida</taxon>
        <taxon>eudicotyledons</taxon>
        <taxon>Gunneridae</taxon>
        <taxon>Pentapetalae</taxon>
        <taxon>rosids</taxon>
        <taxon>fabids</taxon>
        <taxon>Rosales</taxon>
        <taxon>Rosaceae</taxon>
        <taxon>Amygdaloideae</taxon>
        <taxon>Amygdaleae</taxon>
        <taxon>Prunus</taxon>
    </lineage>
</organism>
<dbReference type="PANTHER" id="PTHR33103:SF19">
    <property type="entry name" value="OS09G0544700 PROTEIN"/>
    <property type="match status" value="1"/>
</dbReference>
<protein>
    <recommendedName>
        <fullName evidence="3">DUF674 domain-containing protein</fullName>
    </recommendedName>
</protein>
<gene>
    <name evidence="1" type="ORF">L3X38_014207</name>
</gene>
<comment type="caution">
    <text evidence="1">The sequence shown here is derived from an EMBL/GenBank/DDBJ whole genome shotgun (WGS) entry which is preliminary data.</text>
</comment>
<dbReference type="EMBL" id="JAJFAZ020000002">
    <property type="protein sequence ID" value="KAI5346328.1"/>
    <property type="molecule type" value="Genomic_DNA"/>
</dbReference>
<dbReference type="Pfam" id="PF05056">
    <property type="entry name" value="DUF674"/>
    <property type="match status" value="1"/>
</dbReference>